<comment type="caution">
    <text evidence="1">The sequence shown here is derived from an EMBL/GenBank/DDBJ whole genome shotgun (WGS) entry which is preliminary data.</text>
</comment>
<sequence length="407" mass="45688">MNEGFVIFPLIQAMGARPRTKNGLEASSDACHITGVVGAQFFSPGMDLTELLLLNFEIVLRLVQAHRRIVLITNCSLSSRSLPFKLNSRPQVHTVYMYCTHYVQALCTPQKLLSIADLQPLEITPRRLLTISQNIDEFTGYNSAMSIRDFIVTQFDRMATKYAEDVALGYMSGFVPFLMPTESSTPTLPIDSFVHEPTDPTTSTLPIDPPVHDIKIYEPADPAATALPIDPPIHDIKISEPTYPASTLLDYIQKNYNEYCGPRKGKQNTAAPRGETKRFVPKEPSEIRPHTCKKETYEKQAISIAHIKNVSISLIGMPCQSQACLQPTLSFNSAFKTNALKVGERPQRRLPKGFLSFKKTHYTGGYDLLEVNKIWARSEYIDQDWSPDVDRYGWTPNQIISHEAGHA</sequence>
<organism evidence="1 2">
    <name type="scientific">Dendrobium chrysotoxum</name>
    <name type="common">Orchid</name>
    <dbReference type="NCBI Taxonomy" id="161865"/>
    <lineage>
        <taxon>Eukaryota</taxon>
        <taxon>Viridiplantae</taxon>
        <taxon>Streptophyta</taxon>
        <taxon>Embryophyta</taxon>
        <taxon>Tracheophyta</taxon>
        <taxon>Spermatophyta</taxon>
        <taxon>Magnoliopsida</taxon>
        <taxon>Liliopsida</taxon>
        <taxon>Asparagales</taxon>
        <taxon>Orchidaceae</taxon>
        <taxon>Epidendroideae</taxon>
        <taxon>Malaxideae</taxon>
        <taxon>Dendrobiinae</taxon>
        <taxon>Dendrobium</taxon>
    </lineage>
</organism>
<dbReference type="EMBL" id="JAGFBR010000017">
    <property type="protein sequence ID" value="KAH0452739.1"/>
    <property type="molecule type" value="Genomic_DNA"/>
</dbReference>
<gene>
    <name evidence="1" type="ORF">IEQ34_020038</name>
</gene>
<proteinExistence type="predicted"/>
<evidence type="ECO:0000313" key="2">
    <source>
        <dbReference type="Proteomes" id="UP000775213"/>
    </source>
</evidence>
<dbReference type="AlphaFoldDB" id="A0AAV7GA74"/>
<keyword evidence="2" id="KW-1185">Reference proteome</keyword>
<protein>
    <submittedName>
        <fullName evidence="1">Uncharacterized protein</fullName>
    </submittedName>
</protein>
<name>A0AAV7GA74_DENCH</name>
<dbReference type="Proteomes" id="UP000775213">
    <property type="component" value="Unassembled WGS sequence"/>
</dbReference>
<reference evidence="1 2" key="1">
    <citation type="journal article" date="2021" name="Hortic Res">
        <title>Chromosome-scale assembly of the Dendrobium chrysotoxum genome enhances the understanding of orchid evolution.</title>
        <authorList>
            <person name="Zhang Y."/>
            <person name="Zhang G.Q."/>
            <person name="Zhang D."/>
            <person name="Liu X.D."/>
            <person name="Xu X.Y."/>
            <person name="Sun W.H."/>
            <person name="Yu X."/>
            <person name="Zhu X."/>
            <person name="Wang Z.W."/>
            <person name="Zhao X."/>
            <person name="Zhong W.Y."/>
            <person name="Chen H."/>
            <person name="Yin W.L."/>
            <person name="Huang T."/>
            <person name="Niu S.C."/>
            <person name="Liu Z.J."/>
        </authorList>
    </citation>
    <scope>NUCLEOTIDE SEQUENCE [LARGE SCALE GENOMIC DNA]</scope>
    <source>
        <strain evidence="1">Lindl</strain>
    </source>
</reference>
<accession>A0AAV7GA74</accession>
<evidence type="ECO:0000313" key="1">
    <source>
        <dbReference type="EMBL" id="KAH0452739.1"/>
    </source>
</evidence>